<dbReference type="CDD" id="cd01300">
    <property type="entry name" value="YtcJ_like"/>
    <property type="match status" value="1"/>
</dbReference>
<comment type="caution">
    <text evidence="3">The sequence shown here is derived from an EMBL/GenBank/DDBJ whole genome shotgun (WGS) entry which is preliminary data.</text>
</comment>
<dbReference type="SUPFAM" id="SSF51338">
    <property type="entry name" value="Composite domain of metallo-dependent hydrolases"/>
    <property type="match status" value="1"/>
</dbReference>
<evidence type="ECO:0000313" key="5">
    <source>
        <dbReference type="Proteomes" id="UP000746741"/>
    </source>
</evidence>
<reference evidence="4 5" key="2">
    <citation type="submission" date="2020-02" db="EMBL/GenBank/DDBJ databases">
        <authorList>
            <person name="Sun Q."/>
            <person name="Inoue M."/>
        </authorList>
    </citation>
    <scope>NUCLEOTIDE SEQUENCE [LARGE SCALE GENOMIC DNA]</scope>
    <source>
        <strain evidence="4 5">KCTC 22478</strain>
    </source>
</reference>
<dbReference type="InterPro" id="IPR013108">
    <property type="entry name" value="Amidohydro_3"/>
</dbReference>
<feature type="chain" id="PRO_5040864373" evidence="1">
    <location>
        <begin position="29"/>
        <end position="587"/>
    </location>
</feature>
<dbReference type="PROSITE" id="PS51318">
    <property type="entry name" value="TAT"/>
    <property type="match status" value="1"/>
</dbReference>
<dbReference type="GO" id="GO:0016810">
    <property type="term" value="F:hydrolase activity, acting on carbon-nitrogen (but not peptide) bonds"/>
    <property type="evidence" value="ECO:0007669"/>
    <property type="project" value="InterPro"/>
</dbReference>
<name>A0A9X9WNY1_9PROT</name>
<dbReference type="Pfam" id="PF07969">
    <property type="entry name" value="Amidohydro_3"/>
    <property type="match status" value="1"/>
</dbReference>
<dbReference type="PANTHER" id="PTHR22642">
    <property type="entry name" value="IMIDAZOLONEPROPIONASE"/>
    <property type="match status" value="1"/>
</dbReference>
<feature type="domain" description="Amidohydrolase 3" evidence="2">
    <location>
        <begin position="80"/>
        <end position="583"/>
    </location>
</feature>
<dbReference type="AlphaFoldDB" id="A0A9X9WNY1"/>
<reference evidence="3" key="3">
    <citation type="journal article" date="2021" name="Syst. Appl. Microbiol.">
        <title>Roseomonas hellenica sp. nov., isolated from roots of wild-growing Alkanna tinctoria.</title>
        <authorList>
            <person name="Rat A."/>
            <person name="Naranjo H.D."/>
            <person name="Lebbe L."/>
            <person name="Cnockaert M."/>
            <person name="Krigas N."/>
            <person name="Grigoriadou K."/>
            <person name="Maloupa E."/>
            <person name="Willems A."/>
        </authorList>
    </citation>
    <scope>NUCLEOTIDE SEQUENCE</scope>
    <source>
        <strain evidence="3">LMG 31161</strain>
    </source>
</reference>
<dbReference type="Gene3D" id="3.10.310.70">
    <property type="match status" value="1"/>
</dbReference>
<dbReference type="Gene3D" id="3.20.20.140">
    <property type="entry name" value="Metal-dependent hydrolases"/>
    <property type="match status" value="1"/>
</dbReference>
<dbReference type="EMBL" id="JAAEDK010000076">
    <property type="protein sequence ID" value="MBR0662041.1"/>
    <property type="molecule type" value="Genomic_DNA"/>
</dbReference>
<dbReference type="EMBL" id="JAAVUP010000003">
    <property type="protein sequence ID" value="NKE18126.1"/>
    <property type="molecule type" value="Genomic_DNA"/>
</dbReference>
<evidence type="ECO:0000313" key="4">
    <source>
        <dbReference type="EMBL" id="NKE18126.1"/>
    </source>
</evidence>
<dbReference type="RefSeq" id="WP_168042003.1">
    <property type="nucleotide sequence ID" value="NZ_JAAEDK010000076.1"/>
</dbReference>
<proteinExistence type="predicted"/>
<dbReference type="InterPro" id="IPR011059">
    <property type="entry name" value="Metal-dep_hydrolase_composite"/>
</dbReference>
<dbReference type="InterPro" id="IPR033932">
    <property type="entry name" value="YtcJ-like"/>
</dbReference>
<organism evidence="3 6">
    <name type="scientific">Neoroseomonas oryzicola</name>
    <dbReference type="NCBI Taxonomy" id="535904"/>
    <lineage>
        <taxon>Bacteria</taxon>
        <taxon>Pseudomonadati</taxon>
        <taxon>Pseudomonadota</taxon>
        <taxon>Alphaproteobacteria</taxon>
        <taxon>Acetobacterales</taxon>
        <taxon>Acetobacteraceae</taxon>
        <taxon>Neoroseomonas</taxon>
    </lineage>
</organism>
<accession>A0A9X9WNY1</accession>
<dbReference type="InterPro" id="IPR006311">
    <property type="entry name" value="TAT_signal"/>
</dbReference>
<dbReference type="Gene3D" id="2.30.40.10">
    <property type="entry name" value="Urease, subunit C, domain 1"/>
    <property type="match status" value="1"/>
</dbReference>
<protein>
    <submittedName>
        <fullName evidence="3">Amidohydrolase</fullName>
    </submittedName>
</protein>
<dbReference type="SUPFAM" id="SSF51556">
    <property type="entry name" value="Metallo-dependent hydrolases"/>
    <property type="match status" value="1"/>
</dbReference>
<gene>
    <name evidence="4" type="ORF">GWK15_14330</name>
    <name evidence="3" type="ORF">GXW75_22495</name>
</gene>
<dbReference type="InterPro" id="IPR032466">
    <property type="entry name" value="Metal_Hydrolase"/>
</dbReference>
<evidence type="ECO:0000313" key="3">
    <source>
        <dbReference type="EMBL" id="MBR0662041.1"/>
    </source>
</evidence>
<dbReference type="Proteomes" id="UP000746741">
    <property type="component" value="Unassembled WGS sequence"/>
</dbReference>
<sequence length="587" mass="63150">MTTSRRSLTAAALVAPLAAVGHAPPAAAQAAGPEKIFRGGTIRTMRDAQPVVQAVAIGGGRIIAAGTEAEVMALRTPQTEVVDLRGATLMPSFIDGHGHFANAPQIVQWANVSGVPAGPVTKIADVIEVLKAHQARLRPAPGAWIIAYGYDRTNLAEQREMTRDDLDPHFPDNPVMLIHSSNHGAVLNSAGFRAVNVDASTPTPPGGLILRREGSQEPAGLLMETAFLPIFGAMPQPSEAELLDAFDAAQRIYASVGVTTAQEGATHAHDLRLIRKAAEEGRLYIDVVAIPIVMEVPKLVREYFPDFRGGPAQLPDTVSESFGTYRNRLKLGGVKLALDGSPQGKTAFWTQPLLTPGPAGEANWRGAPLFPPEMVNRAVAELYAKGVQVFCHCNGDAAIDMMIDAARAAGVTAAQDRRTVIIHSQFMRPDQLDAYVALGFSPSFFTVHAFFWGDVHVENLGEQRAFFLSPMASAKAKGIRFSNHNDFSVTPMDPMRMVWSAVTRRSRSGKVIGPNERVDVMTALRALTVDAAWQIREEDRKGAIAPGMLADLVILDADPVTVATDAILDIKTVETFKEGRSVYRRAA</sequence>
<reference evidence="3" key="1">
    <citation type="submission" date="2020-01" db="EMBL/GenBank/DDBJ databases">
        <authorList>
            <person name="Rat A."/>
        </authorList>
    </citation>
    <scope>NUCLEOTIDE SEQUENCE</scope>
    <source>
        <strain evidence="3">LMG 31161</strain>
    </source>
</reference>
<keyword evidence="5" id="KW-1185">Reference proteome</keyword>
<dbReference type="PANTHER" id="PTHR22642:SF2">
    <property type="entry name" value="PROTEIN LONG AFTER FAR-RED 3"/>
    <property type="match status" value="1"/>
</dbReference>
<dbReference type="Proteomes" id="UP001138708">
    <property type="component" value="Unassembled WGS sequence"/>
</dbReference>
<keyword evidence="1" id="KW-0732">Signal</keyword>
<evidence type="ECO:0000256" key="1">
    <source>
        <dbReference type="SAM" id="SignalP"/>
    </source>
</evidence>
<feature type="signal peptide" evidence="1">
    <location>
        <begin position="1"/>
        <end position="28"/>
    </location>
</feature>
<evidence type="ECO:0000259" key="2">
    <source>
        <dbReference type="Pfam" id="PF07969"/>
    </source>
</evidence>
<evidence type="ECO:0000313" key="6">
    <source>
        <dbReference type="Proteomes" id="UP001138708"/>
    </source>
</evidence>